<feature type="region of interest" description="Disordered" evidence="1">
    <location>
        <begin position="1"/>
        <end position="66"/>
    </location>
</feature>
<sequence length="66" mass="7218">MNERRNSDRSEEASKLPDEASTQELRAQESAGHSEQGVHARVDPPHDDDGADNKLSTSLDEDSAVK</sequence>
<dbReference type="RefSeq" id="WP_131854165.1">
    <property type="nucleotide sequence ID" value="NZ_SKFH01000050.1"/>
</dbReference>
<comment type="caution">
    <text evidence="2">The sequence shown here is derived from an EMBL/GenBank/DDBJ whole genome shotgun (WGS) entry which is preliminary data.</text>
</comment>
<dbReference type="OrthoDB" id="9925993at2"/>
<gene>
    <name evidence="2" type="ORF">E0486_17435</name>
</gene>
<protein>
    <submittedName>
        <fullName evidence="2">Uncharacterized protein</fullName>
    </submittedName>
</protein>
<evidence type="ECO:0000256" key="1">
    <source>
        <dbReference type="SAM" id="MobiDB-lite"/>
    </source>
</evidence>
<dbReference type="AlphaFoldDB" id="A0A4R4DVF2"/>
<organism evidence="2 3">
    <name type="scientific">Flaviaesturariibacter aridisoli</name>
    <dbReference type="NCBI Taxonomy" id="2545761"/>
    <lineage>
        <taxon>Bacteria</taxon>
        <taxon>Pseudomonadati</taxon>
        <taxon>Bacteroidota</taxon>
        <taxon>Chitinophagia</taxon>
        <taxon>Chitinophagales</taxon>
        <taxon>Chitinophagaceae</taxon>
        <taxon>Flaviaestuariibacter</taxon>
    </lineage>
</organism>
<name>A0A4R4DVF2_9BACT</name>
<feature type="compositionally biased region" description="Basic and acidic residues" evidence="1">
    <location>
        <begin position="1"/>
        <end position="18"/>
    </location>
</feature>
<feature type="compositionally biased region" description="Basic and acidic residues" evidence="1">
    <location>
        <begin position="36"/>
        <end position="52"/>
    </location>
</feature>
<dbReference type="EMBL" id="SKFH01000050">
    <property type="protein sequence ID" value="TCZ65276.1"/>
    <property type="molecule type" value="Genomic_DNA"/>
</dbReference>
<dbReference type="Proteomes" id="UP000295164">
    <property type="component" value="Unassembled WGS sequence"/>
</dbReference>
<accession>A0A4R4DVF2</accession>
<proteinExistence type="predicted"/>
<keyword evidence="3" id="KW-1185">Reference proteome</keyword>
<evidence type="ECO:0000313" key="2">
    <source>
        <dbReference type="EMBL" id="TCZ65276.1"/>
    </source>
</evidence>
<evidence type="ECO:0000313" key="3">
    <source>
        <dbReference type="Proteomes" id="UP000295164"/>
    </source>
</evidence>
<reference evidence="2 3" key="1">
    <citation type="submission" date="2019-03" db="EMBL/GenBank/DDBJ databases">
        <authorList>
            <person name="Kim M.K.M."/>
        </authorList>
    </citation>
    <scope>NUCLEOTIDE SEQUENCE [LARGE SCALE GENOMIC DNA]</scope>
    <source>
        <strain evidence="2 3">17J68-15</strain>
    </source>
</reference>